<gene>
    <name evidence="4" type="ORF">CKAN_01481800</name>
</gene>
<protein>
    <submittedName>
        <fullName evidence="4">Calcium-binding EF hand family protein</fullName>
    </submittedName>
</protein>
<proteinExistence type="predicted"/>
<dbReference type="Proteomes" id="UP000283530">
    <property type="component" value="Unassembled WGS sequence"/>
</dbReference>
<organism evidence="4 5">
    <name type="scientific">Cinnamomum micranthum f. kanehirae</name>
    <dbReference type="NCBI Taxonomy" id="337451"/>
    <lineage>
        <taxon>Eukaryota</taxon>
        <taxon>Viridiplantae</taxon>
        <taxon>Streptophyta</taxon>
        <taxon>Embryophyta</taxon>
        <taxon>Tracheophyta</taxon>
        <taxon>Spermatophyta</taxon>
        <taxon>Magnoliopsida</taxon>
        <taxon>Magnoliidae</taxon>
        <taxon>Laurales</taxon>
        <taxon>Lauraceae</taxon>
        <taxon>Cinnamomum</taxon>
    </lineage>
</organism>
<keyword evidence="5" id="KW-1185">Reference proteome</keyword>
<dbReference type="PROSITE" id="PS50222">
    <property type="entry name" value="EF_HAND_2"/>
    <property type="match status" value="1"/>
</dbReference>
<dbReference type="InterPro" id="IPR002048">
    <property type="entry name" value="EF_hand_dom"/>
</dbReference>
<dbReference type="Pfam" id="PF13499">
    <property type="entry name" value="EF-hand_7"/>
    <property type="match status" value="1"/>
</dbReference>
<evidence type="ECO:0000313" key="5">
    <source>
        <dbReference type="Proteomes" id="UP000283530"/>
    </source>
</evidence>
<evidence type="ECO:0000256" key="2">
    <source>
        <dbReference type="SAM" id="MobiDB-lite"/>
    </source>
</evidence>
<dbReference type="SUPFAM" id="SSF47473">
    <property type="entry name" value="EF-hand"/>
    <property type="match status" value="1"/>
</dbReference>
<dbReference type="InterPro" id="IPR018247">
    <property type="entry name" value="EF_Hand_1_Ca_BS"/>
</dbReference>
<evidence type="ECO:0000259" key="3">
    <source>
        <dbReference type="PROSITE" id="PS50222"/>
    </source>
</evidence>
<dbReference type="InterPro" id="IPR011992">
    <property type="entry name" value="EF-hand-dom_pair"/>
</dbReference>
<name>A0A443P588_9MAGN</name>
<comment type="caution">
    <text evidence="4">The sequence shown here is derived from an EMBL/GenBank/DDBJ whole genome shotgun (WGS) entry which is preliminary data.</text>
</comment>
<dbReference type="OrthoDB" id="1881481at2759"/>
<evidence type="ECO:0000313" key="4">
    <source>
        <dbReference type="EMBL" id="RWR85940.1"/>
    </source>
</evidence>
<accession>A0A443P588</accession>
<feature type="domain" description="EF-hand" evidence="3">
    <location>
        <begin position="29"/>
        <end position="64"/>
    </location>
</feature>
<reference evidence="4 5" key="1">
    <citation type="journal article" date="2019" name="Nat. Plants">
        <title>Stout camphor tree genome fills gaps in understanding of flowering plant genome evolution.</title>
        <authorList>
            <person name="Chaw S.M."/>
            <person name="Liu Y.C."/>
            <person name="Wu Y.W."/>
            <person name="Wang H.Y."/>
            <person name="Lin C.I."/>
            <person name="Wu C.S."/>
            <person name="Ke H.M."/>
            <person name="Chang L.Y."/>
            <person name="Hsu C.Y."/>
            <person name="Yang H.T."/>
            <person name="Sudianto E."/>
            <person name="Hsu M.H."/>
            <person name="Wu K.P."/>
            <person name="Wang L.N."/>
            <person name="Leebens-Mack J.H."/>
            <person name="Tsai I.J."/>
        </authorList>
    </citation>
    <scope>NUCLEOTIDE SEQUENCE [LARGE SCALE GENOMIC DNA]</scope>
    <source>
        <strain evidence="5">cv. Chaw 1501</strain>
        <tissue evidence="4">Young leaves</tissue>
    </source>
</reference>
<feature type="compositionally biased region" description="Low complexity" evidence="2">
    <location>
        <begin position="365"/>
        <end position="374"/>
    </location>
</feature>
<keyword evidence="1" id="KW-0106">Calcium</keyword>
<dbReference type="PROSITE" id="PS00018">
    <property type="entry name" value="EF_HAND_1"/>
    <property type="match status" value="1"/>
</dbReference>
<dbReference type="STRING" id="337451.A0A443P588"/>
<evidence type="ECO:0000256" key="1">
    <source>
        <dbReference type="ARBA" id="ARBA00022837"/>
    </source>
</evidence>
<sequence length="374" mass="41173">MASITPKNKSGAQVFDGSDIRDLVGNEEVFSSFVDHKFQELDRDCDGKLSMKELQPAVADIGAALGLPAQGSSPDSDHIYTEVFNEFTHGKQEKVSKIEFKEVLSDFLLGMAAGLKRDPIVILRIDGEDLLEFIDSPRFQPDATAIFSQIESTAGSLQDYMIKALEQLTVEHGMPPSSDPWVFNNIVKPTLESCSTHQQEQPISQEMFVEEFSKFLKNMAQHLKEEPAIVAHTENTFDGSSIKKLLSNKFELEKALDTTWKEMPKDREGKASKVYLRVALDGMAPAAGLPPYGALEQMDKVVNEVFKMVNAEDSSVVAEDEFKKIMMEILGSIVLQLEGNPISISSNSVVHEPLSSPSVLLPATSSSSQPSQSE</sequence>
<dbReference type="GO" id="GO:0005509">
    <property type="term" value="F:calcium ion binding"/>
    <property type="evidence" value="ECO:0007669"/>
    <property type="project" value="InterPro"/>
</dbReference>
<dbReference type="AlphaFoldDB" id="A0A443P588"/>
<dbReference type="PANTHER" id="PTHR34574:SF13">
    <property type="entry name" value="EF-HAND DOMAIN-CONTAINING PROTEIN"/>
    <property type="match status" value="1"/>
</dbReference>
<feature type="region of interest" description="Disordered" evidence="2">
    <location>
        <begin position="352"/>
        <end position="374"/>
    </location>
</feature>
<dbReference type="PANTHER" id="PTHR34574">
    <property type="entry name" value="CALCIUM-BINDING EF-HAND FAMILY PROTEIN-RELATED"/>
    <property type="match status" value="1"/>
</dbReference>
<dbReference type="Gene3D" id="1.10.238.10">
    <property type="entry name" value="EF-hand"/>
    <property type="match status" value="1"/>
</dbReference>
<dbReference type="EMBL" id="QPKB01000005">
    <property type="protein sequence ID" value="RWR85940.1"/>
    <property type="molecule type" value="Genomic_DNA"/>
</dbReference>